<dbReference type="AntiFam" id="ANF00095">
    <property type="entry name" value="Shadow ORF (opposite ABC transporters)"/>
</dbReference>
<evidence type="ECO:0000313" key="3">
    <source>
        <dbReference type="Proteomes" id="UP000032614"/>
    </source>
</evidence>
<proteinExistence type="predicted"/>
<accession>A0AAU8TC95</accession>
<dbReference type="AlphaFoldDB" id="A0AAU8TC95"/>
<organism evidence="2 3">
    <name type="scientific">Paraburkholderia fungorum</name>
    <dbReference type="NCBI Taxonomy" id="134537"/>
    <lineage>
        <taxon>Bacteria</taxon>
        <taxon>Pseudomonadati</taxon>
        <taxon>Pseudomonadota</taxon>
        <taxon>Betaproteobacteria</taxon>
        <taxon>Burkholderiales</taxon>
        <taxon>Burkholderiaceae</taxon>
        <taxon>Paraburkholderia</taxon>
    </lineage>
</organism>
<feature type="region of interest" description="Disordered" evidence="1">
    <location>
        <begin position="1"/>
        <end position="30"/>
    </location>
</feature>
<evidence type="ECO:0000256" key="1">
    <source>
        <dbReference type="SAM" id="MobiDB-lite"/>
    </source>
</evidence>
<dbReference type="EMBL" id="CP010027">
    <property type="protein sequence ID" value="AJZ61357.1"/>
    <property type="molecule type" value="Genomic_DNA"/>
</dbReference>
<reference evidence="2 3" key="1">
    <citation type="journal article" date="2015" name="Genome Announc.">
        <title>Complete genome sequences for 59 burkholderia isolates, both pathogenic and near neighbor.</title>
        <authorList>
            <person name="Johnson S.L."/>
            <person name="Bishop-Lilly K.A."/>
            <person name="Ladner J.T."/>
            <person name="Daligault H.E."/>
            <person name="Davenport K.W."/>
            <person name="Jaissle J."/>
            <person name="Frey K.G."/>
            <person name="Koroleva G.I."/>
            <person name="Bruce D.C."/>
            <person name="Coyne S.R."/>
            <person name="Broomall S.M."/>
            <person name="Li P.E."/>
            <person name="Teshima H."/>
            <person name="Gibbons H.S."/>
            <person name="Palacios G.F."/>
            <person name="Rosenzweig C.N."/>
            <person name="Redden C.L."/>
            <person name="Xu Y."/>
            <person name="Minogue T.D."/>
            <person name="Chain P.S."/>
        </authorList>
    </citation>
    <scope>NUCLEOTIDE SEQUENCE [LARGE SCALE GENOMIC DNA]</scope>
    <source>
        <strain evidence="2 3">ATCC BAA-463</strain>
    </source>
</reference>
<evidence type="ECO:0000313" key="2">
    <source>
        <dbReference type="EMBL" id="AJZ61357.1"/>
    </source>
</evidence>
<protein>
    <submittedName>
        <fullName evidence="2">Uncharacterized protein</fullName>
    </submittedName>
</protein>
<sequence>MRHQYNRATARDNPRTGVEQRIDFSRQQHGGRLVQHKKPRLTDQTLDDLDALFFADRQIRDPRIGIECQTQISHQRAHPLRLAFAVEPAADLAEQQVVEHAHVFDETEMLMHHRNAVRKGVARTVGPIRRAVQPHGARVGLMHAEHHVAQCRFAGAVLAQQAMHFAREEFERDVAQRLKLAETLVDAVRAQDSGARRVVTRVGRGALTGQRRCASGRSWSDVHLSLPRP</sequence>
<dbReference type="Proteomes" id="UP000032614">
    <property type="component" value="Chromosome 2"/>
</dbReference>
<name>A0AAU8TC95_9BURK</name>
<gene>
    <name evidence="2" type="ORF">OI25_3985</name>
</gene>
<feature type="compositionally biased region" description="Basic and acidic residues" evidence="1">
    <location>
        <begin position="9"/>
        <end position="26"/>
    </location>
</feature>
<dbReference type="KEGG" id="bfn:OI25_3985"/>